<organism evidence="2 3">
    <name type="scientific">Paractinoplanes hotanensis</name>
    <dbReference type="NCBI Taxonomy" id="2906497"/>
    <lineage>
        <taxon>Bacteria</taxon>
        <taxon>Bacillati</taxon>
        <taxon>Actinomycetota</taxon>
        <taxon>Actinomycetes</taxon>
        <taxon>Micromonosporales</taxon>
        <taxon>Micromonosporaceae</taxon>
        <taxon>Paractinoplanes</taxon>
    </lineage>
</organism>
<dbReference type="Pfam" id="PF13424">
    <property type="entry name" value="TPR_12"/>
    <property type="match status" value="1"/>
</dbReference>
<comment type="caution">
    <text evidence="2">The sequence shown here is derived from an EMBL/GenBank/DDBJ whole genome shotgun (WGS) entry which is preliminary data.</text>
</comment>
<gene>
    <name evidence="2" type="primary">fxsT</name>
    <name evidence="2" type="ORF">LXN57_29935</name>
</gene>
<dbReference type="InterPro" id="IPR035897">
    <property type="entry name" value="Toll_tir_struct_dom_sf"/>
</dbReference>
<dbReference type="Pfam" id="PF13676">
    <property type="entry name" value="TIR_2"/>
    <property type="match status" value="1"/>
</dbReference>
<dbReference type="NCBIfam" id="NF040586">
    <property type="entry name" value="FxSxx_TPR"/>
    <property type="match status" value="1"/>
</dbReference>
<name>A0ABT0Y6Z2_9ACTN</name>
<dbReference type="PANTHER" id="PTHR46082:SF6">
    <property type="entry name" value="AAA+ ATPASE DOMAIN-CONTAINING PROTEIN-RELATED"/>
    <property type="match status" value="1"/>
</dbReference>
<keyword evidence="3" id="KW-1185">Reference proteome</keyword>
<dbReference type="Proteomes" id="UP001523216">
    <property type="component" value="Unassembled WGS sequence"/>
</dbReference>
<dbReference type="SUPFAM" id="SSF52540">
    <property type="entry name" value="P-loop containing nucleoside triphosphate hydrolases"/>
    <property type="match status" value="1"/>
</dbReference>
<dbReference type="InterPro" id="IPR053137">
    <property type="entry name" value="NLR-like"/>
</dbReference>
<dbReference type="Pfam" id="PF13374">
    <property type="entry name" value="TPR_10"/>
    <property type="match status" value="4"/>
</dbReference>
<dbReference type="SUPFAM" id="SSF48452">
    <property type="entry name" value="TPR-like"/>
    <property type="match status" value="2"/>
</dbReference>
<dbReference type="PROSITE" id="PS50104">
    <property type="entry name" value="TIR"/>
    <property type="match status" value="1"/>
</dbReference>
<dbReference type="SUPFAM" id="SSF52200">
    <property type="entry name" value="Toll/Interleukin receptor TIR domain"/>
    <property type="match status" value="1"/>
</dbReference>
<dbReference type="PANTHER" id="PTHR46082">
    <property type="entry name" value="ATP/GTP-BINDING PROTEIN-RELATED"/>
    <property type="match status" value="1"/>
</dbReference>
<dbReference type="InterPro" id="IPR011990">
    <property type="entry name" value="TPR-like_helical_dom_sf"/>
</dbReference>
<dbReference type="InterPro" id="IPR027417">
    <property type="entry name" value="P-loop_NTPase"/>
</dbReference>
<dbReference type="Gene3D" id="1.25.40.10">
    <property type="entry name" value="Tetratricopeptide repeat domain"/>
    <property type="match status" value="2"/>
</dbReference>
<reference evidence="2 3" key="1">
    <citation type="submission" date="2022-06" db="EMBL/GenBank/DDBJ databases">
        <title>Actinoplanes abujensis sp. nov., isolated from Nigerian arid soil.</title>
        <authorList>
            <person name="Ding P."/>
        </authorList>
    </citation>
    <scope>NUCLEOTIDE SEQUENCE [LARGE SCALE GENOMIC DNA]</scope>
    <source>
        <strain evidence="3">TRM88002</strain>
    </source>
</reference>
<sequence>MVDGMGQASAGDRVDVFISYAGPDRPWAEWAAQQLERRGMSVELAAWDWGAGDNFVVRMNDALRRADQVLAMYSPAYFGDERFTTEEWTAVLAEPRDQRDRRRLVPVRVAQVTPPPILQALVFRDLFGLTEQQARQALLEAVTGPARPAGEVPFPAGPGSVSQASGGVRVPGSLPAVWNVRRRNPAFTGRGRELAGLRGRLCSGERALVQALQGIGGVGKTELAVEYAHLFGNEYDLVWWIDAERPELIGEQLAALASAAGWATGSTAAPVLADAVLSRLRREPGWLLVYDNAETVSAVADLIPDGTGHVVITSRSRQGSGVAAAPVEVDVLDRSASSRLVREIVPTLPVADADRLAAAVGHLPLALNQAAGLLAETRMTADEYLGELSANPVGLLGEGPTGRYPQSLAAVVTASMRHLTERDEAAGQLMRLVAVLAPEPVPLSWLTGPGAQTLPEPLATIAASTVARRRMLGRVAAFGLARIDTDTMQVHRLTQAVIAPTSTPEIGHVDRLLAAAAPDDQGDPALWTRWAILLPHLLVRATTTTNHALRSIAGNGLFYLLLRGEYRTARALAQDWHQQWRQAVGPDDPAVLMAAAQLANSHLQLGEYEPARRLHEDTLARRRRVFGDDHRDTLSSASNLAATLSAMGEHERACRLDEETLAGRRRVLGDDHPDTLISASNLAIELSELGEYERARRLEEDTFARRRQVLGDDHPDTLRSASNLANRLSELGEYERGRHLDEDTLARRRRVLGEDHPDTLTSASNLAIRPARLGQYEQARHLNEETLARQRRVLGEDHPDTLTSASNLAVRLAQLGEYERARRLEEDTLARRRRVLGDDHPDTLTSASNLAVRLAQ</sequence>
<evidence type="ECO:0000259" key="1">
    <source>
        <dbReference type="PROSITE" id="PS50104"/>
    </source>
</evidence>
<dbReference type="Gene3D" id="3.40.50.300">
    <property type="entry name" value="P-loop containing nucleotide triphosphate hydrolases"/>
    <property type="match status" value="1"/>
</dbReference>
<accession>A0ABT0Y6Z2</accession>
<evidence type="ECO:0000313" key="3">
    <source>
        <dbReference type="Proteomes" id="UP001523216"/>
    </source>
</evidence>
<dbReference type="Gene3D" id="3.40.50.10140">
    <property type="entry name" value="Toll/interleukin-1 receptor homology (TIR) domain"/>
    <property type="match status" value="1"/>
</dbReference>
<dbReference type="EMBL" id="JAMQOL010000042">
    <property type="protein sequence ID" value="MCM4081801.1"/>
    <property type="molecule type" value="Genomic_DNA"/>
</dbReference>
<dbReference type="InterPro" id="IPR000157">
    <property type="entry name" value="TIR_dom"/>
</dbReference>
<proteinExistence type="predicted"/>
<protein>
    <submittedName>
        <fullName evidence="2">FxSxx-COOH system tetratricopeptide repeat protein</fullName>
    </submittedName>
</protein>
<feature type="domain" description="TIR" evidence="1">
    <location>
        <begin position="12"/>
        <end position="146"/>
    </location>
</feature>
<evidence type="ECO:0000313" key="2">
    <source>
        <dbReference type="EMBL" id="MCM4081801.1"/>
    </source>
</evidence>